<dbReference type="SUPFAM" id="SSF53850">
    <property type="entry name" value="Periplasmic binding protein-like II"/>
    <property type="match status" value="1"/>
</dbReference>
<dbReference type="AlphaFoldDB" id="A0A383TG17"/>
<reference evidence="3" key="1">
    <citation type="submission" date="2018-05" db="EMBL/GenBank/DDBJ databases">
        <authorList>
            <person name="Strepis N."/>
        </authorList>
    </citation>
    <scope>NUCLEOTIDE SEQUENCE [LARGE SCALE GENOMIC DNA]</scope>
</reference>
<feature type="signal peptide" evidence="1">
    <location>
        <begin position="1"/>
        <end position="23"/>
    </location>
</feature>
<dbReference type="RefSeq" id="WP_119093306.1">
    <property type="nucleotide sequence ID" value="NZ_UNRR01000022.1"/>
</dbReference>
<organism evidence="2 3">
    <name type="scientific">Trichococcus shcherbakoviae</name>
    <dbReference type="NCBI Taxonomy" id="2094020"/>
    <lineage>
        <taxon>Bacteria</taxon>
        <taxon>Bacillati</taxon>
        <taxon>Bacillota</taxon>
        <taxon>Bacilli</taxon>
        <taxon>Lactobacillales</taxon>
        <taxon>Carnobacteriaceae</taxon>
        <taxon>Trichococcus</taxon>
    </lineage>
</organism>
<dbReference type="Pfam" id="PF13416">
    <property type="entry name" value="SBP_bac_8"/>
    <property type="match status" value="1"/>
</dbReference>
<accession>A0A383TG17</accession>
<gene>
    <name evidence="2" type="ORF">TART1_1754</name>
</gene>
<dbReference type="Gene3D" id="3.40.190.10">
    <property type="entry name" value="Periplasmic binding protein-like II"/>
    <property type="match status" value="1"/>
</dbReference>
<name>A0A383TG17_9LACT</name>
<dbReference type="PROSITE" id="PS51257">
    <property type="entry name" value="PROKAR_LIPOPROTEIN"/>
    <property type="match status" value="1"/>
</dbReference>
<keyword evidence="1" id="KW-0732">Signal</keyword>
<dbReference type="OrthoDB" id="3239593at2"/>
<dbReference type="EMBL" id="UNRR01000022">
    <property type="protein sequence ID" value="SYZ78938.1"/>
    <property type="molecule type" value="Genomic_DNA"/>
</dbReference>
<sequence>MKKVIRKKRSYLAMLLTAGSVLAACGNGQAADTEITSEAEPSTVTLWANGSDNVKVGMEKVVEAFNESEAGEQYELELEFILSGTGSQSLKDRIVAAEKTDQADTDYDLILVSDAEYATYVQEGGEEIFTAYEEENVPNLANVQTEVSDGEGILVPYRGTTVVLAYNSENVETPPTTADELYEWIEANPGRFAYNTPGSGGAGGSFVQTAIYNFLPEEALTSSDETWSSQWDEGFALLAELNDSMYQTGGKVVYPNKNQGTLDLLVNQEVDMIPAWADMLITNLSNGTLPETIKMAQITPGFTGNVDAMAIPTIGSNPEGAQAVMNFMLTEEAQQILLDNMAAIPVIDSESITSDNSKYLEDLNVESFRTSSIGSLGATLNERWDQEIGTLAQ</sequence>
<evidence type="ECO:0008006" key="4">
    <source>
        <dbReference type="Google" id="ProtNLM"/>
    </source>
</evidence>
<evidence type="ECO:0000256" key="1">
    <source>
        <dbReference type="SAM" id="SignalP"/>
    </source>
</evidence>
<dbReference type="PANTHER" id="PTHR42779">
    <property type="entry name" value="PROTEIN YNJB"/>
    <property type="match status" value="1"/>
</dbReference>
<evidence type="ECO:0000313" key="2">
    <source>
        <dbReference type="EMBL" id="SYZ78938.1"/>
    </source>
</evidence>
<evidence type="ECO:0000313" key="3">
    <source>
        <dbReference type="Proteomes" id="UP000262072"/>
    </source>
</evidence>
<dbReference type="InterPro" id="IPR006059">
    <property type="entry name" value="SBP"/>
</dbReference>
<protein>
    <recommendedName>
        <fullName evidence="4">Bacterial extracellular solute-binding protein</fullName>
    </recommendedName>
</protein>
<proteinExistence type="predicted"/>
<dbReference type="Proteomes" id="UP000262072">
    <property type="component" value="Unassembled WGS sequence"/>
</dbReference>
<dbReference type="PANTHER" id="PTHR42779:SF1">
    <property type="entry name" value="PROTEIN YNJB"/>
    <property type="match status" value="1"/>
</dbReference>
<feature type="chain" id="PRO_5039384322" description="Bacterial extracellular solute-binding protein" evidence="1">
    <location>
        <begin position="24"/>
        <end position="393"/>
    </location>
</feature>